<evidence type="ECO:0000313" key="5">
    <source>
        <dbReference type="EMBL" id="SFK99755.1"/>
    </source>
</evidence>
<dbReference type="EMBL" id="FOSK01000013">
    <property type="protein sequence ID" value="SFK99755.1"/>
    <property type="molecule type" value="Genomic_DNA"/>
</dbReference>
<dbReference type="PANTHER" id="PTHR40661:SF3">
    <property type="entry name" value="FELS-1 PROPHAGE TRANSCRIPTIONAL REGULATOR"/>
    <property type="match status" value="1"/>
</dbReference>
<keyword evidence="1" id="KW-0805">Transcription regulation</keyword>
<gene>
    <name evidence="5" type="ORF">SAMN04488518_113142</name>
</gene>
<evidence type="ECO:0000256" key="1">
    <source>
        <dbReference type="ARBA" id="ARBA00023015"/>
    </source>
</evidence>
<evidence type="ECO:0000256" key="3">
    <source>
        <dbReference type="ARBA" id="ARBA00023163"/>
    </source>
</evidence>
<dbReference type="SUPFAM" id="SSF51306">
    <property type="entry name" value="LexA/Signal peptidase"/>
    <property type="match status" value="1"/>
</dbReference>
<organism evidence="5 6">
    <name type="scientific">Pseudovibrio ascidiaceicola</name>
    <dbReference type="NCBI Taxonomy" id="285279"/>
    <lineage>
        <taxon>Bacteria</taxon>
        <taxon>Pseudomonadati</taxon>
        <taxon>Pseudomonadota</taxon>
        <taxon>Alphaproteobacteria</taxon>
        <taxon>Hyphomicrobiales</taxon>
        <taxon>Stappiaceae</taxon>
        <taxon>Pseudovibrio</taxon>
    </lineage>
</organism>
<dbReference type="SMART" id="SM00530">
    <property type="entry name" value="HTH_XRE"/>
    <property type="match status" value="1"/>
</dbReference>
<dbReference type="Pfam" id="PF00717">
    <property type="entry name" value="Peptidase_S24"/>
    <property type="match status" value="1"/>
</dbReference>
<dbReference type="CDD" id="cd00093">
    <property type="entry name" value="HTH_XRE"/>
    <property type="match status" value="1"/>
</dbReference>
<dbReference type="Gene3D" id="2.10.109.10">
    <property type="entry name" value="Umud Fragment, subunit A"/>
    <property type="match status" value="1"/>
</dbReference>
<keyword evidence="6" id="KW-1185">Reference proteome</keyword>
<dbReference type="InterPro" id="IPR039418">
    <property type="entry name" value="LexA-like"/>
</dbReference>
<evidence type="ECO:0000313" key="6">
    <source>
        <dbReference type="Proteomes" id="UP000199598"/>
    </source>
</evidence>
<dbReference type="PANTHER" id="PTHR40661">
    <property type="match status" value="1"/>
</dbReference>
<dbReference type="Proteomes" id="UP000199598">
    <property type="component" value="Unassembled WGS sequence"/>
</dbReference>
<keyword evidence="3" id="KW-0804">Transcription</keyword>
<dbReference type="InterPro" id="IPR015927">
    <property type="entry name" value="Peptidase_S24_S26A/B/C"/>
</dbReference>
<evidence type="ECO:0000256" key="2">
    <source>
        <dbReference type="ARBA" id="ARBA00023125"/>
    </source>
</evidence>
<dbReference type="InterPro" id="IPR001387">
    <property type="entry name" value="Cro/C1-type_HTH"/>
</dbReference>
<evidence type="ECO:0000259" key="4">
    <source>
        <dbReference type="PROSITE" id="PS50943"/>
    </source>
</evidence>
<reference evidence="5 6" key="1">
    <citation type="submission" date="2016-10" db="EMBL/GenBank/DDBJ databases">
        <authorList>
            <person name="Varghese N."/>
            <person name="Submissions S."/>
        </authorList>
    </citation>
    <scope>NUCLEOTIDE SEQUENCE [LARGE SCALE GENOMIC DNA]</scope>
    <source>
        <strain evidence="5 6">DSM 16392</strain>
    </source>
</reference>
<dbReference type="CDD" id="cd06529">
    <property type="entry name" value="S24_LexA-like"/>
    <property type="match status" value="1"/>
</dbReference>
<feature type="domain" description="HTH cro/C1-type" evidence="4">
    <location>
        <begin position="12"/>
        <end position="67"/>
    </location>
</feature>
<name>A0A1I4E1U6_9HYPH</name>
<sequence length="226" mass="25063">MYAMTQAFKDRLKTAREKAGFASAADAADALGIKIPTYTHHENGTRKPKTDAIERYARFFGVAATWLMFGKNETPAEVEPASNPIRKRQVAKLLSPFTVPVYGSISGGDEDYLEATSEALDHIAAPNSLMDVEGAFALYMPGTAMEPRYHEGETLFVNPKKLPRPGEYAAIMHSDQTPTGSPIWQVGRYERVDAGNRVFSRYNGQELRIPTDKIRAIHKIVATGEW</sequence>
<dbReference type="InterPro" id="IPR036286">
    <property type="entry name" value="LexA/Signal_pep-like_sf"/>
</dbReference>
<dbReference type="Pfam" id="PF13560">
    <property type="entry name" value="HTH_31"/>
    <property type="match status" value="1"/>
</dbReference>
<protein>
    <submittedName>
        <fullName evidence="5">Phage repressor protein C, contains Cro/C1-type HTH and peptisase s24 domains</fullName>
    </submittedName>
</protein>
<dbReference type="PROSITE" id="PS50943">
    <property type="entry name" value="HTH_CROC1"/>
    <property type="match status" value="1"/>
</dbReference>
<keyword evidence="2" id="KW-0238">DNA-binding</keyword>
<proteinExistence type="predicted"/>
<comment type="caution">
    <text evidence="5">The sequence shown here is derived from an EMBL/GenBank/DDBJ whole genome shotgun (WGS) entry which is preliminary data.</text>
</comment>
<dbReference type="SUPFAM" id="SSF47413">
    <property type="entry name" value="lambda repressor-like DNA-binding domains"/>
    <property type="match status" value="1"/>
</dbReference>
<dbReference type="Gene3D" id="1.10.260.40">
    <property type="entry name" value="lambda repressor-like DNA-binding domains"/>
    <property type="match status" value="1"/>
</dbReference>
<accession>A0A1I4E1U6</accession>
<dbReference type="InterPro" id="IPR010982">
    <property type="entry name" value="Lambda_DNA-bd_dom_sf"/>
</dbReference>